<sequence>MRIVKSANLLLMLLLELGVIAGAAAWGFTLDGSMVLRVVAGVVAPLLFIAMWALFGAAGNARFRLRGAWRIMLELIWFGGGAVAWGAAVSTALGVLFFALWAINALIRYLGHGSLVVEMPKQRAERQ</sequence>
<feature type="transmembrane region" description="Helical" evidence="1">
    <location>
        <begin position="35"/>
        <end position="55"/>
    </location>
</feature>
<keyword evidence="3" id="KW-1185">Reference proteome</keyword>
<dbReference type="EMBL" id="JAGGMR010000001">
    <property type="protein sequence ID" value="MBP2191880.1"/>
    <property type="molecule type" value="Genomic_DNA"/>
</dbReference>
<evidence type="ECO:0000256" key="1">
    <source>
        <dbReference type="SAM" id="Phobius"/>
    </source>
</evidence>
<evidence type="ECO:0000313" key="3">
    <source>
        <dbReference type="Proteomes" id="UP001519325"/>
    </source>
</evidence>
<name>A0ABS4QJJ5_9NOCA</name>
<gene>
    <name evidence="2" type="ORF">BJ987_004781</name>
</gene>
<proteinExistence type="predicted"/>
<keyword evidence="1" id="KW-0472">Membrane</keyword>
<keyword evidence="1" id="KW-1133">Transmembrane helix</keyword>
<comment type="caution">
    <text evidence="2">The sequence shown here is derived from an EMBL/GenBank/DDBJ whole genome shotgun (WGS) entry which is preliminary data.</text>
</comment>
<dbReference type="Pfam" id="PF10823">
    <property type="entry name" value="DUF2568"/>
    <property type="match status" value="1"/>
</dbReference>
<reference evidence="2 3" key="1">
    <citation type="submission" date="2021-03" db="EMBL/GenBank/DDBJ databases">
        <title>Sequencing the genomes of 1000 actinobacteria strains.</title>
        <authorList>
            <person name="Klenk H.-P."/>
        </authorList>
    </citation>
    <scope>NUCLEOTIDE SEQUENCE [LARGE SCALE GENOMIC DNA]</scope>
    <source>
        <strain evidence="2 3">DSM 45516</strain>
    </source>
</reference>
<dbReference type="Proteomes" id="UP001519325">
    <property type="component" value="Unassembled WGS sequence"/>
</dbReference>
<evidence type="ECO:0000313" key="2">
    <source>
        <dbReference type="EMBL" id="MBP2191880.1"/>
    </source>
</evidence>
<evidence type="ECO:0008006" key="4">
    <source>
        <dbReference type="Google" id="ProtNLM"/>
    </source>
</evidence>
<accession>A0ABS4QJJ5</accession>
<dbReference type="InterPro" id="IPR021214">
    <property type="entry name" value="DUF2568"/>
</dbReference>
<protein>
    <recommendedName>
        <fullName evidence="4">DUF2568 domain-containing protein</fullName>
    </recommendedName>
</protein>
<keyword evidence="1" id="KW-0812">Transmembrane</keyword>
<organism evidence="2 3">
    <name type="scientific">Nocardia goodfellowii</name>
    <dbReference type="NCBI Taxonomy" id="882446"/>
    <lineage>
        <taxon>Bacteria</taxon>
        <taxon>Bacillati</taxon>
        <taxon>Actinomycetota</taxon>
        <taxon>Actinomycetes</taxon>
        <taxon>Mycobacteriales</taxon>
        <taxon>Nocardiaceae</taxon>
        <taxon>Nocardia</taxon>
    </lineage>
</organism>
<dbReference type="RefSeq" id="WP_209894172.1">
    <property type="nucleotide sequence ID" value="NZ_JAGGMR010000001.1"/>
</dbReference>